<name>A0A024HDX5_PSEKB</name>
<protein>
    <submittedName>
        <fullName evidence="1">Uncharacterized protein</fullName>
    </submittedName>
</protein>
<dbReference type="STRING" id="1301098.PKB_1288"/>
<dbReference type="PATRIC" id="fig|1301098.3.peg.1292"/>
<dbReference type="AlphaFoldDB" id="A0A024HDX5"/>
<dbReference type="RefSeq" id="WP_043250015.1">
    <property type="nucleotide sequence ID" value="NZ_HG322950.1"/>
</dbReference>
<dbReference type="KEGG" id="pkc:PKB_1288"/>
<proteinExistence type="predicted"/>
<organism evidence="1 2">
    <name type="scientific">Pseudomonas knackmussii (strain DSM 6978 / CCUG 54928 / LMG 23759 / B13)</name>
    <dbReference type="NCBI Taxonomy" id="1301098"/>
    <lineage>
        <taxon>Bacteria</taxon>
        <taxon>Pseudomonadati</taxon>
        <taxon>Pseudomonadota</taxon>
        <taxon>Gammaproteobacteria</taxon>
        <taxon>Pseudomonadales</taxon>
        <taxon>Pseudomonadaceae</taxon>
        <taxon>Pseudomonas</taxon>
    </lineage>
</organism>
<sequence length="170" mass="18483">MYRPTVMLGGVPLVIHAGPPTQRYSPLGGPEVIRLSQGAGVVMTHWARTAISLSGQGLMPLGLQGLDYRNPLELRCTQPRSVQGADPVLQLQGQVRPDFPPWADALVDGLWWRRPVTLIGQQATVEPADGASLYRVSWMPVFMVSSKGPEESMDGEAGGAYSWTLECEEL</sequence>
<reference evidence="1 2" key="1">
    <citation type="submission" date="2013-03" db="EMBL/GenBank/DDBJ databases">
        <authorList>
            <person name="Linke B."/>
        </authorList>
    </citation>
    <scope>NUCLEOTIDE SEQUENCE [LARGE SCALE GENOMIC DNA]</scope>
    <source>
        <strain evidence="1 2">B13</strain>
    </source>
</reference>
<evidence type="ECO:0000313" key="1">
    <source>
        <dbReference type="EMBL" id="CDF82653.1"/>
    </source>
</evidence>
<keyword evidence="2" id="KW-1185">Reference proteome</keyword>
<gene>
    <name evidence="1" type="ORF">PKB_1288</name>
</gene>
<dbReference type="EMBL" id="HG322950">
    <property type="protein sequence ID" value="CDF82653.1"/>
    <property type="molecule type" value="Genomic_DNA"/>
</dbReference>
<dbReference type="eggNOG" id="ENOG5033EAD">
    <property type="taxonomic scope" value="Bacteria"/>
</dbReference>
<reference evidence="1 2" key="2">
    <citation type="submission" date="2014-05" db="EMBL/GenBank/DDBJ databases">
        <title>Genome sequence of the 3-chlorobenzoate degrading bacterium Pseudomonas knackmussii B13 shows multiple evidence for horizontal gene transfer.</title>
        <authorList>
            <person name="Miyazaki R."/>
            <person name="Bertelli C."/>
            <person name="Falquet L."/>
            <person name="Robinson-Rechavi M."/>
            <person name="Gharib W."/>
            <person name="Roy S."/>
            <person name="Van der Meer J.R."/>
        </authorList>
    </citation>
    <scope>NUCLEOTIDE SEQUENCE [LARGE SCALE GENOMIC DNA]</scope>
    <source>
        <strain evidence="1 2">B13</strain>
    </source>
</reference>
<evidence type="ECO:0000313" key="2">
    <source>
        <dbReference type="Proteomes" id="UP000025241"/>
    </source>
</evidence>
<dbReference type="HOGENOM" id="CLU_136781_0_0_6"/>
<dbReference type="Proteomes" id="UP000025241">
    <property type="component" value="Chromosome I"/>
</dbReference>
<dbReference type="OrthoDB" id="8526408at2"/>
<accession>A0A024HDX5</accession>